<gene>
    <name evidence="5" type="ORF">JD82_00939</name>
</gene>
<dbReference type="Gene3D" id="3.40.50.360">
    <property type="match status" value="1"/>
</dbReference>
<dbReference type="PANTHER" id="PTHR43408:SF1">
    <property type="entry name" value="FMN REDUCTASE (NADPH)"/>
    <property type="match status" value="1"/>
</dbReference>
<name>A0A660C6Z5_9PSEU</name>
<dbReference type="GO" id="GO:0046306">
    <property type="term" value="P:alkanesulfonate catabolic process"/>
    <property type="evidence" value="ECO:0007669"/>
    <property type="project" value="InterPro"/>
</dbReference>
<evidence type="ECO:0000259" key="4">
    <source>
        <dbReference type="Pfam" id="PF03358"/>
    </source>
</evidence>
<evidence type="ECO:0000256" key="2">
    <source>
        <dbReference type="ARBA" id="ARBA00022643"/>
    </source>
</evidence>
<dbReference type="InterPro" id="IPR020048">
    <property type="entry name" value="NADPH-dep_FMN_reduc_SsuE"/>
</dbReference>
<comment type="caution">
    <text evidence="5">The sequence shown here is derived from an EMBL/GenBank/DDBJ whole genome shotgun (WGS) entry which is preliminary data.</text>
</comment>
<proteinExistence type="predicted"/>
<dbReference type="InterPro" id="IPR051814">
    <property type="entry name" value="NAD(P)H-dep_FMN_reductase"/>
</dbReference>
<dbReference type="Proteomes" id="UP000317303">
    <property type="component" value="Unassembled WGS sequence"/>
</dbReference>
<dbReference type="OrthoDB" id="1643408at2"/>
<dbReference type="Pfam" id="PF03358">
    <property type="entry name" value="FMN_red"/>
    <property type="match status" value="1"/>
</dbReference>
<protein>
    <submittedName>
        <fullName evidence="5">FMN reductase</fullName>
    </submittedName>
</protein>
<dbReference type="GO" id="GO:0008752">
    <property type="term" value="F:FMN reductase [NAD(P)H] activity"/>
    <property type="evidence" value="ECO:0007669"/>
    <property type="project" value="InterPro"/>
</dbReference>
<evidence type="ECO:0000256" key="3">
    <source>
        <dbReference type="ARBA" id="ARBA00023002"/>
    </source>
</evidence>
<evidence type="ECO:0000256" key="1">
    <source>
        <dbReference type="ARBA" id="ARBA00022630"/>
    </source>
</evidence>
<dbReference type="SUPFAM" id="SSF52218">
    <property type="entry name" value="Flavoproteins"/>
    <property type="match status" value="1"/>
</dbReference>
<keyword evidence="3" id="KW-0560">Oxidoreductase</keyword>
<organism evidence="5 6">
    <name type="scientific">Prauserella rugosa</name>
    <dbReference type="NCBI Taxonomy" id="43354"/>
    <lineage>
        <taxon>Bacteria</taxon>
        <taxon>Bacillati</taxon>
        <taxon>Actinomycetota</taxon>
        <taxon>Actinomycetes</taxon>
        <taxon>Pseudonocardiales</taxon>
        <taxon>Pseudonocardiaceae</taxon>
        <taxon>Prauserella</taxon>
    </lineage>
</organism>
<keyword evidence="6" id="KW-1185">Reference proteome</keyword>
<feature type="domain" description="NADPH-dependent FMN reductase-like" evidence="4">
    <location>
        <begin position="3"/>
        <end position="142"/>
    </location>
</feature>
<dbReference type="InterPro" id="IPR029039">
    <property type="entry name" value="Flavoprotein-like_sf"/>
</dbReference>
<sequence length="183" mass="19017">MARILALAGSPSATSRTEAVVEHVAARLCGYGHRVAVQAIRVLPPGALVSADAAHPDICAVADTLAGADGVVVASPVYKAAYSGLLKTFLDLLPQYALAGKTVLPLATGGTPAHVLAIDYAFRPMLHALGADHVMRGHFLLDRSIAVDEHGVVIEEDTRGALLSKVDDFSESLLSSDRLTVAS</sequence>
<dbReference type="PANTHER" id="PTHR43408">
    <property type="entry name" value="FMN REDUCTASE (NADPH)"/>
    <property type="match status" value="1"/>
</dbReference>
<evidence type="ECO:0000313" key="6">
    <source>
        <dbReference type="Proteomes" id="UP000317303"/>
    </source>
</evidence>
<keyword evidence="1" id="KW-0285">Flavoprotein</keyword>
<accession>A0A660C6Z5</accession>
<dbReference type="RefSeq" id="WP_030532567.1">
    <property type="nucleotide sequence ID" value="NZ_JOIJ01000009.1"/>
</dbReference>
<dbReference type="NCBIfam" id="TIGR03567">
    <property type="entry name" value="FMN_reduc_SsuE"/>
    <property type="match status" value="1"/>
</dbReference>
<reference evidence="5 6" key="1">
    <citation type="submission" date="2019-07" db="EMBL/GenBank/DDBJ databases">
        <title>R&amp;d 2014.</title>
        <authorList>
            <person name="Klenk H.-P."/>
        </authorList>
    </citation>
    <scope>NUCLEOTIDE SEQUENCE [LARGE SCALE GENOMIC DNA]</scope>
    <source>
        <strain evidence="5 6">DSM 43194</strain>
    </source>
</reference>
<evidence type="ECO:0000313" key="5">
    <source>
        <dbReference type="EMBL" id="TWH19116.1"/>
    </source>
</evidence>
<keyword evidence="2" id="KW-0288">FMN</keyword>
<dbReference type="InterPro" id="IPR005025">
    <property type="entry name" value="FMN_Rdtase-like_dom"/>
</dbReference>
<dbReference type="EMBL" id="VLJV01000001">
    <property type="protein sequence ID" value="TWH19116.1"/>
    <property type="molecule type" value="Genomic_DNA"/>
</dbReference>
<dbReference type="AlphaFoldDB" id="A0A660C6Z5"/>